<evidence type="ECO:0000313" key="1">
    <source>
        <dbReference type="EMBL" id="MBB4102472.1"/>
    </source>
</evidence>
<organism evidence="1 2">
    <name type="scientific">Allorhizobium borbori</name>
    <dbReference type="NCBI Taxonomy" id="485907"/>
    <lineage>
        <taxon>Bacteria</taxon>
        <taxon>Pseudomonadati</taxon>
        <taxon>Pseudomonadota</taxon>
        <taxon>Alphaproteobacteria</taxon>
        <taxon>Hyphomicrobiales</taxon>
        <taxon>Rhizobiaceae</taxon>
        <taxon>Rhizobium/Agrobacterium group</taxon>
        <taxon>Allorhizobium</taxon>
    </lineage>
</organism>
<reference evidence="1 2" key="1">
    <citation type="submission" date="2020-08" db="EMBL/GenBank/DDBJ databases">
        <title>Genomic Encyclopedia of Type Strains, Phase IV (KMG-IV): sequencing the most valuable type-strain genomes for metagenomic binning, comparative biology and taxonomic classification.</title>
        <authorList>
            <person name="Goeker M."/>
        </authorList>
    </citation>
    <scope>NUCLEOTIDE SEQUENCE [LARGE SCALE GENOMIC DNA]</scope>
    <source>
        <strain evidence="1 2">DSM 26385</strain>
    </source>
</reference>
<dbReference type="AlphaFoldDB" id="A0A7W6P076"/>
<proteinExistence type="predicted"/>
<dbReference type="EMBL" id="JACIDU010000003">
    <property type="protein sequence ID" value="MBB4102472.1"/>
    <property type="molecule type" value="Genomic_DNA"/>
</dbReference>
<dbReference type="RefSeq" id="WP_183790067.1">
    <property type="nucleotide sequence ID" value="NZ_JACIDU010000003.1"/>
</dbReference>
<accession>A0A7W6P076</accession>
<sequence length="83" mass="9204">MANNESVPGKARLQGGFSLHPLHEAALRIAEFGLMKPKARTKDLVTLLVSHGARAWRSSQPEVNVHLHVSIQGGRRPVHLRLR</sequence>
<comment type="caution">
    <text evidence="1">The sequence shown here is derived from an EMBL/GenBank/DDBJ whole genome shotgun (WGS) entry which is preliminary data.</text>
</comment>
<dbReference type="Proteomes" id="UP000584824">
    <property type="component" value="Unassembled WGS sequence"/>
</dbReference>
<evidence type="ECO:0000313" key="2">
    <source>
        <dbReference type="Proteomes" id="UP000584824"/>
    </source>
</evidence>
<keyword evidence="2" id="KW-1185">Reference proteome</keyword>
<name>A0A7W6P076_9HYPH</name>
<protein>
    <submittedName>
        <fullName evidence="1">Uncharacterized protein</fullName>
    </submittedName>
</protein>
<gene>
    <name evidence="1" type="ORF">GGQ66_001007</name>
</gene>